<dbReference type="PANTHER" id="PTHR34819:SF3">
    <property type="entry name" value="CELL SURFACE PROTEIN"/>
    <property type="match status" value="1"/>
</dbReference>
<dbReference type="RefSeq" id="WP_289163725.1">
    <property type="nucleotide sequence ID" value="NZ_JASZZN010000007.1"/>
</dbReference>
<feature type="compositionally biased region" description="Polar residues" evidence="1">
    <location>
        <begin position="539"/>
        <end position="552"/>
    </location>
</feature>
<feature type="compositionally biased region" description="Polar residues" evidence="1">
    <location>
        <begin position="118"/>
        <end position="127"/>
    </location>
</feature>
<feature type="compositionally biased region" description="Polar residues" evidence="1">
    <location>
        <begin position="515"/>
        <end position="532"/>
    </location>
</feature>
<keyword evidence="5" id="KW-1185">Reference proteome</keyword>
<proteinExistence type="predicted"/>
<sequence length="1015" mass="105064">MKAFGVRLAAGVVTILTGAIMAAQSQKEKLAATESAWTEENIPQANAAMPVGLADLDNTDPATTNDLVSADPAEASALKPFDASGEEGKAKSSSDDSVRLVQHTEAADAAMALPAGTPSMSGVSESGPSMRLPGFDEMPPMDASGDGNEPLAVPQATETAGGAGPNFAIGLPTTADMPAGMPSQPRMSSIQFADTAQYDTAQHDTAQRHDATSSSAGAQGAAPAMSIASGNAPVNDLRGGNDLRGDFGGDEGFADHAPAMTMDSGASFDPSAAGMMGESDSIPMPTPGLADTANPASGRPAAMLAPVMPGSDNQAIRLAEAPSSTIKINPDSMGHPAMNATDNHAPQAAIGFASSPKIVGADGSVSEPVGSTGRVGASGQADQFGGFDQASAANFSGPADHTGYAGNGYPNGGPTGEFAQTGGQFEIPVGAGPNPGAGGYPANDQAGQMPAFAQQNAPSPSGGQQSPNLRMGSVQTGPIGGTAMPSGYGDTQQLPQLPAHSLPGQGPPTQAFPGQGQQTNASQTNPALNNSIYHPAGFKQQNAASENPSGVTLASPGERNLDGPQAPSVIIEKRAPQEVKVGKPASFVITVRNVGNAKALNVQVFDRVPQGTVLTDATPRPNPKYQPELYWELGDLEAGQERTITLQLTPQQEGELGSVARVAFQAAASVRTVSTRPELKIVQRAPEKVLIGQQLEIELEVSNPGSGEATGVLLQEDVPEGLSHPAGKQLDNLIGSLRPGEVRRQVLRMKAVKPGVIENTIRVKADDGLETTHSVSVNVVSPDLKLALAGPSRRYLERQATYELRIDNVGTAPADNVDLSLQLDRGFTFVKTNFEGQYDPARHAVFWSLEELPAGEWGKVQVTLLPVEEGNRVLRSEASADLGVKTVADSQVVVDSLAELTFSIADTADPIEVGGVTTYEIRVANTGSRDDNNVNVALQLPEGLTLAEQGDFTAQGNGIVSFSPRQLLKANDEVVYRVKAKGVAPGRHLVKAFVISDQSNVRVTKEESIMVYADR</sequence>
<evidence type="ECO:0000313" key="4">
    <source>
        <dbReference type="EMBL" id="MDM4016111.1"/>
    </source>
</evidence>
<feature type="chain" id="PRO_5045329510" description="DUF11 domain-containing protein" evidence="2">
    <location>
        <begin position="23"/>
        <end position="1015"/>
    </location>
</feature>
<organism evidence="4 5">
    <name type="scientific">Roseiconus lacunae</name>
    <dbReference type="NCBI Taxonomy" id="2605694"/>
    <lineage>
        <taxon>Bacteria</taxon>
        <taxon>Pseudomonadati</taxon>
        <taxon>Planctomycetota</taxon>
        <taxon>Planctomycetia</taxon>
        <taxon>Pirellulales</taxon>
        <taxon>Pirellulaceae</taxon>
        <taxon>Roseiconus</taxon>
    </lineage>
</organism>
<feature type="domain" description="DUF11" evidence="3">
    <location>
        <begin position="571"/>
        <end position="662"/>
    </location>
</feature>
<dbReference type="EMBL" id="JASZZN010000007">
    <property type="protein sequence ID" value="MDM4016111.1"/>
    <property type="molecule type" value="Genomic_DNA"/>
</dbReference>
<dbReference type="InterPro" id="IPR013783">
    <property type="entry name" value="Ig-like_fold"/>
</dbReference>
<dbReference type="Proteomes" id="UP001239462">
    <property type="component" value="Unassembled WGS sequence"/>
</dbReference>
<feature type="compositionally biased region" description="Basic and acidic residues" evidence="1">
    <location>
        <begin position="202"/>
        <end position="211"/>
    </location>
</feature>
<dbReference type="InterPro" id="IPR047589">
    <property type="entry name" value="DUF11_rpt"/>
</dbReference>
<keyword evidence="2" id="KW-0732">Signal</keyword>
<dbReference type="PANTHER" id="PTHR34819">
    <property type="entry name" value="LARGE CYSTEINE-RICH PERIPLASMIC PROTEIN OMCB"/>
    <property type="match status" value="1"/>
</dbReference>
<dbReference type="InterPro" id="IPR051172">
    <property type="entry name" value="Chlamydia_OmcB"/>
</dbReference>
<feature type="region of interest" description="Disordered" evidence="1">
    <location>
        <begin position="452"/>
        <end position="565"/>
    </location>
</feature>
<evidence type="ECO:0000256" key="2">
    <source>
        <dbReference type="SAM" id="SignalP"/>
    </source>
</evidence>
<evidence type="ECO:0000313" key="5">
    <source>
        <dbReference type="Proteomes" id="UP001239462"/>
    </source>
</evidence>
<feature type="domain" description="DUF11" evidence="3">
    <location>
        <begin position="908"/>
        <end position="997"/>
    </location>
</feature>
<dbReference type="NCBIfam" id="TIGR01451">
    <property type="entry name" value="B_ant_repeat"/>
    <property type="match status" value="1"/>
</dbReference>
<name>A0ABT7PIU4_9BACT</name>
<accession>A0ABT7PIU4</accession>
<evidence type="ECO:0000256" key="1">
    <source>
        <dbReference type="SAM" id="MobiDB-lite"/>
    </source>
</evidence>
<protein>
    <recommendedName>
        <fullName evidence="3">DUF11 domain-containing protein</fullName>
    </recommendedName>
</protein>
<evidence type="ECO:0000259" key="3">
    <source>
        <dbReference type="Pfam" id="PF01345"/>
    </source>
</evidence>
<reference evidence="4 5" key="1">
    <citation type="submission" date="2023-06" db="EMBL/GenBank/DDBJ databases">
        <title>Roseiconus lacunae JC819 isolated from Gulf of Mannar region, Tamil Nadu.</title>
        <authorList>
            <person name="Pk S."/>
            <person name="Ch S."/>
            <person name="Ch V.R."/>
        </authorList>
    </citation>
    <scope>NUCLEOTIDE SEQUENCE [LARGE SCALE GENOMIC DNA]</scope>
    <source>
        <strain evidence="4 5">JC819</strain>
    </source>
</reference>
<feature type="compositionally biased region" description="Polar residues" evidence="1">
    <location>
        <begin position="453"/>
        <end position="476"/>
    </location>
</feature>
<feature type="region of interest" description="Disordered" evidence="1">
    <location>
        <begin position="78"/>
        <end position="186"/>
    </location>
</feature>
<gene>
    <name evidence="4" type="ORF">QTN89_11755</name>
</gene>
<dbReference type="InterPro" id="IPR001434">
    <property type="entry name" value="OmcB-like_DUF11"/>
</dbReference>
<feature type="compositionally biased region" description="Low complexity" evidence="1">
    <location>
        <begin position="212"/>
        <end position="229"/>
    </location>
</feature>
<feature type="signal peptide" evidence="2">
    <location>
        <begin position="1"/>
        <end position="22"/>
    </location>
</feature>
<feature type="domain" description="DUF11" evidence="3">
    <location>
        <begin position="795"/>
        <end position="865"/>
    </location>
</feature>
<feature type="region of interest" description="Disordered" evidence="1">
    <location>
        <begin position="202"/>
        <end position="246"/>
    </location>
</feature>
<dbReference type="Gene3D" id="2.60.40.10">
    <property type="entry name" value="Immunoglobulins"/>
    <property type="match status" value="2"/>
</dbReference>
<comment type="caution">
    <text evidence="4">The sequence shown here is derived from an EMBL/GenBank/DDBJ whole genome shotgun (WGS) entry which is preliminary data.</text>
</comment>
<feature type="compositionally biased region" description="Basic and acidic residues" evidence="1">
    <location>
        <begin position="86"/>
        <end position="98"/>
    </location>
</feature>
<dbReference type="Pfam" id="PF01345">
    <property type="entry name" value="DUF11"/>
    <property type="match status" value="3"/>
</dbReference>